<dbReference type="Proteomes" id="UP000694389">
    <property type="component" value="Unassembled WGS sequence"/>
</dbReference>
<reference evidence="1" key="1">
    <citation type="submission" date="2025-08" db="UniProtKB">
        <authorList>
            <consortium name="Ensembl"/>
        </authorList>
    </citation>
    <scope>IDENTIFICATION</scope>
</reference>
<sequence>MQLLVWSMMELISQMRMGIYIIRVDGADPGEEIYADVGVVLEGVEVLQNLRSVTLGCVMLFGLIYALTLSYPKDLKSTFEVFQKILMELDTIKLSPKLQALKMKMFQ</sequence>
<accession>A0A8P4KHI5</accession>
<dbReference type="GeneTree" id="ENSGT00950000182912"/>
<dbReference type="PANTHER" id="PTHR31025:SF27">
    <property type="entry name" value="SI:CH211-193K19.2-RELATED"/>
    <property type="match status" value="1"/>
</dbReference>
<reference evidence="1" key="2">
    <citation type="submission" date="2025-09" db="UniProtKB">
        <authorList>
            <consortium name="Ensembl"/>
        </authorList>
    </citation>
    <scope>IDENTIFICATION</scope>
</reference>
<evidence type="ECO:0000313" key="2">
    <source>
        <dbReference type="Proteomes" id="UP000694389"/>
    </source>
</evidence>
<dbReference type="Ensembl" id="ENSDLAT00005076361.1">
    <property type="protein sequence ID" value="ENSDLAP00005075804.1"/>
    <property type="gene ID" value="ENSDLAG00005030521.1"/>
</dbReference>
<dbReference type="PANTHER" id="PTHR31025">
    <property type="entry name" value="SI:CH211-196P9.1-RELATED"/>
    <property type="match status" value="1"/>
</dbReference>
<evidence type="ECO:0000313" key="1">
    <source>
        <dbReference type="Ensembl" id="ENSDLAP00005075804.1"/>
    </source>
</evidence>
<dbReference type="AlphaFoldDB" id="A0A8P4KHI5"/>
<keyword evidence="2" id="KW-1185">Reference proteome</keyword>
<proteinExistence type="predicted"/>
<name>A0A8P4KHI5_DICLA</name>
<protein>
    <submittedName>
        <fullName evidence="1">Uncharacterized protein</fullName>
    </submittedName>
</protein>
<organism evidence="1 2">
    <name type="scientific">Dicentrarchus labrax</name>
    <name type="common">European seabass</name>
    <name type="synonym">Morone labrax</name>
    <dbReference type="NCBI Taxonomy" id="13489"/>
    <lineage>
        <taxon>Eukaryota</taxon>
        <taxon>Metazoa</taxon>
        <taxon>Chordata</taxon>
        <taxon>Craniata</taxon>
        <taxon>Vertebrata</taxon>
        <taxon>Euteleostomi</taxon>
        <taxon>Actinopterygii</taxon>
        <taxon>Neopterygii</taxon>
        <taxon>Teleostei</taxon>
        <taxon>Neoteleostei</taxon>
        <taxon>Acanthomorphata</taxon>
        <taxon>Eupercaria</taxon>
        <taxon>Moronidae</taxon>
        <taxon>Dicentrarchus</taxon>
    </lineage>
</organism>